<evidence type="ECO:0000313" key="4">
    <source>
        <dbReference type="Proteomes" id="UP000218965"/>
    </source>
</evidence>
<sequence length="396" mass="43401">MYTLAETVSACDDGVGVVVTDGGRVIGAAVARVDGERAWILLFAQDPAVRDQGLGSALLTGLEARLATRNVFRLSALLPQSENRLKAFRNSDYTGEIPLWYFDRQVPVHRSSLESLTSLGGSLLPRDLWMRLAGMADEKALIESRLIDPLAHADLAEECGVHPPRAVVLFGPPGTGKTSFARAIASRLGWPFVELHPSRLASDVAGLAGALRARFLEIAELEHAVVFIDEVDEVAARRDAARPTQSHSVTNELLKSIPAFREREGRLLICATNFIRHLDDALLRHGRFDYVIPIGLPDMEARKAMWRRYLPKGAAHIDVDVLAQSSERFSPADIEFAARKAAQRAFDAAMQCDGSTGQRVAPQTAAYVDAIRHTRPTVSETTLAEFQADIRSYART</sequence>
<reference evidence="3 4" key="2">
    <citation type="submission" date="2016-01" db="EMBL/GenBank/DDBJ databases">
        <title>Microcella alkaliphila JAM AC0309 whole genome shotgun sequence.</title>
        <authorList>
            <person name="Kurata A."/>
            <person name="Hirose Y."/>
            <person name="Kishimoto N."/>
            <person name="Kobayashi T."/>
        </authorList>
    </citation>
    <scope>NUCLEOTIDE SEQUENCE [LARGE SCALE GENOMIC DNA]</scope>
    <source>
        <strain evidence="3 4">JAM AC0309</strain>
    </source>
</reference>
<dbReference type="InterPro" id="IPR016181">
    <property type="entry name" value="Acyl_CoA_acyltransferase"/>
</dbReference>
<dbReference type="PANTHER" id="PTHR23074">
    <property type="entry name" value="AAA DOMAIN-CONTAINING"/>
    <property type="match status" value="1"/>
</dbReference>
<evidence type="ECO:0000256" key="1">
    <source>
        <dbReference type="RuleBase" id="RU003651"/>
    </source>
</evidence>
<dbReference type="Pfam" id="PF00583">
    <property type="entry name" value="Acetyltransf_1"/>
    <property type="match status" value="1"/>
</dbReference>
<dbReference type="SUPFAM" id="SSF52540">
    <property type="entry name" value="P-loop containing nucleoside triphosphate hydrolases"/>
    <property type="match status" value="1"/>
</dbReference>
<keyword evidence="1" id="KW-0067">ATP-binding</keyword>
<dbReference type="InterPro" id="IPR050304">
    <property type="entry name" value="MT-severing_AAA_ATPase"/>
</dbReference>
<dbReference type="EMBL" id="AP017315">
    <property type="protein sequence ID" value="BAU30922.1"/>
    <property type="molecule type" value="Genomic_DNA"/>
</dbReference>
<dbReference type="InterPro" id="IPR000182">
    <property type="entry name" value="GNAT_dom"/>
</dbReference>
<gene>
    <name evidence="3" type="ORF">MalAC0309_0043</name>
</gene>
<dbReference type="Proteomes" id="UP000218965">
    <property type="component" value="Chromosome"/>
</dbReference>
<dbReference type="SMART" id="SM00382">
    <property type="entry name" value="AAA"/>
    <property type="match status" value="1"/>
</dbReference>
<dbReference type="PANTHER" id="PTHR23074:SF83">
    <property type="entry name" value="VACUOLAR PROTEIN SORTING-ASSOCIATED PROTEIN 4A"/>
    <property type="match status" value="1"/>
</dbReference>
<dbReference type="Gene3D" id="3.40.50.300">
    <property type="entry name" value="P-loop containing nucleotide triphosphate hydrolases"/>
    <property type="match status" value="1"/>
</dbReference>
<dbReference type="GO" id="GO:0016887">
    <property type="term" value="F:ATP hydrolysis activity"/>
    <property type="evidence" value="ECO:0007669"/>
    <property type="project" value="InterPro"/>
</dbReference>
<dbReference type="PROSITE" id="PS51186">
    <property type="entry name" value="GNAT"/>
    <property type="match status" value="1"/>
</dbReference>
<proteinExistence type="inferred from homology"/>
<dbReference type="InterPro" id="IPR027417">
    <property type="entry name" value="P-loop_NTPase"/>
</dbReference>
<dbReference type="PROSITE" id="PS00674">
    <property type="entry name" value="AAA"/>
    <property type="match status" value="1"/>
</dbReference>
<dbReference type="CDD" id="cd19481">
    <property type="entry name" value="RecA-like_protease"/>
    <property type="match status" value="1"/>
</dbReference>
<dbReference type="AlphaFoldDB" id="A0A0U4WSH5"/>
<dbReference type="InterPro" id="IPR003593">
    <property type="entry name" value="AAA+_ATPase"/>
</dbReference>
<dbReference type="CDD" id="cd04301">
    <property type="entry name" value="NAT_SF"/>
    <property type="match status" value="1"/>
</dbReference>
<dbReference type="InterPro" id="IPR003960">
    <property type="entry name" value="ATPase_AAA_CS"/>
</dbReference>
<comment type="similarity">
    <text evidence="1">Belongs to the AAA ATPase family.</text>
</comment>
<dbReference type="GO" id="GO:0016747">
    <property type="term" value="F:acyltransferase activity, transferring groups other than amino-acyl groups"/>
    <property type="evidence" value="ECO:0007669"/>
    <property type="project" value="InterPro"/>
</dbReference>
<dbReference type="Pfam" id="PF00004">
    <property type="entry name" value="AAA"/>
    <property type="match status" value="1"/>
</dbReference>
<name>A0A0U4WSH5_9MICO</name>
<dbReference type="KEGG" id="malk:MalAC0309_0043"/>
<reference evidence="4" key="1">
    <citation type="submission" date="2015-12" db="EMBL/GenBank/DDBJ databases">
        <authorList>
            <person name="Shamseldin A."/>
            <person name="Moawad H."/>
            <person name="Abd El-Rahim W.M."/>
            <person name="Sadowsky M.J."/>
        </authorList>
    </citation>
    <scope>NUCLEOTIDE SEQUENCE [LARGE SCALE GENOMIC DNA]</scope>
    <source>
        <strain evidence="4">JAM AC0309</strain>
    </source>
</reference>
<keyword evidence="1" id="KW-0547">Nucleotide-binding</keyword>
<protein>
    <submittedName>
        <fullName evidence="3">ATPase AAA</fullName>
    </submittedName>
</protein>
<dbReference type="GO" id="GO:0005524">
    <property type="term" value="F:ATP binding"/>
    <property type="evidence" value="ECO:0007669"/>
    <property type="project" value="UniProtKB-KW"/>
</dbReference>
<dbReference type="InterPro" id="IPR003959">
    <property type="entry name" value="ATPase_AAA_core"/>
</dbReference>
<feature type="domain" description="N-acetyltransferase" evidence="2">
    <location>
        <begin position="1"/>
        <end position="148"/>
    </location>
</feature>
<evidence type="ECO:0000313" key="3">
    <source>
        <dbReference type="EMBL" id="BAU30922.1"/>
    </source>
</evidence>
<organism evidence="3 4">
    <name type="scientific">Microcella alkaliphila</name>
    <dbReference type="NCBI Taxonomy" id="279828"/>
    <lineage>
        <taxon>Bacteria</taxon>
        <taxon>Bacillati</taxon>
        <taxon>Actinomycetota</taxon>
        <taxon>Actinomycetes</taxon>
        <taxon>Micrococcales</taxon>
        <taxon>Microbacteriaceae</taxon>
        <taxon>Microcella</taxon>
    </lineage>
</organism>
<dbReference type="SUPFAM" id="SSF55729">
    <property type="entry name" value="Acyl-CoA N-acyltransferases (Nat)"/>
    <property type="match status" value="1"/>
</dbReference>
<accession>A0A0U4WSH5</accession>
<dbReference type="Gene3D" id="1.10.8.60">
    <property type="match status" value="1"/>
</dbReference>
<evidence type="ECO:0000259" key="2">
    <source>
        <dbReference type="PROSITE" id="PS51186"/>
    </source>
</evidence>
<dbReference type="Gene3D" id="3.40.630.30">
    <property type="match status" value="1"/>
</dbReference>